<evidence type="ECO:0000313" key="9">
    <source>
        <dbReference type="EMBL" id="OGY42157.1"/>
    </source>
</evidence>
<dbReference type="Gene3D" id="2.170.120.20">
    <property type="entry name" value="Ribosomal protein L25, beta domain"/>
    <property type="match status" value="1"/>
</dbReference>
<dbReference type="Proteomes" id="UP000176498">
    <property type="component" value="Unassembled WGS sequence"/>
</dbReference>
<comment type="similarity">
    <text evidence="5">Belongs to the bacterial ribosomal protein bL25 family. CTC subfamily.</text>
</comment>
<keyword evidence="3 5" id="KW-0689">Ribosomal protein</keyword>
<dbReference type="NCBIfam" id="TIGR00731">
    <property type="entry name" value="bL25_bact_ctc"/>
    <property type="match status" value="1"/>
</dbReference>
<dbReference type="Pfam" id="PF14693">
    <property type="entry name" value="Ribosomal_TL5_C"/>
    <property type="match status" value="1"/>
</dbReference>
<protein>
    <recommendedName>
        <fullName evidence="5">Large ribosomal subunit protein bL25</fullName>
    </recommendedName>
    <alternativeName>
        <fullName evidence="5">General stress protein CTC</fullName>
    </alternativeName>
</protein>
<keyword evidence="1 5" id="KW-0699">rRNA-binding</keyword>
<feature type="domain" description="Large ribosomal subunit protein bL25 beta" evidence="8">
    <location>
        <begin position="100"/>
        <end position="186"/>
    </location>
</feature>
<feature type="domain" description="Large ribosomal subunit protein bL25 L25" evidence="7">
    <location>
        <begin position="6"/>
        <end position="92"/>
    </location>
</feature>
<proteinExistence type="inferred from homology"/>
<dbReference type="InterPro" id="IPR020930">
    <property type="entry name" value="Ribosomal_uL5_bac-type"/>
</dbReference>
<dbReference type="Gene3D" id="2.40.240.10">
    <property type="entry name" value="Ribosomal Protein L25, Chain P"/>
    <property type="match status" value="1"/>
</dbReference>
<gene>
    <name evidence="5" type="primary">rplY</name>
    <name evidence="5" type="synonym">ctc</name>
    <name evidence="9" type="ORF">A2Y82_00305</name>
</gene>
<dbReference type="CDD" id="cd00495">
    <property type="entry name" value="Ribosomal_L25_TL5_CTC"/>
    <property type="match status" value="1"/>
</dbReference>
<dbReference type="InterPro" id="IPR011035">
    <property type="entry name" value="Ribosomal_bL25/Gln-tRNA_synth"/>
</dbReference>
<comment type="function">
    <text evidence="5">This is one of the proteins that binds to the 5S RNA in the ribosome where it forms part of the central protuberance.</text>
</comment>
<sequence length="231" mass="26212">MTNYTIKAENRDIKGKKVQQLRDKGLIPAILYGHGLKNIDLSVNKNEFIKIFKQTGESNLVNLQINEDKPVKILIHKIQFDPVDDEIIHADFYQIREDEKIKTHFKVEFIGEAPAVKELGGIIVKNLDEIEIECLPKDLESIGKVVVDLSVLKNINEAIHVKDLALPNQIKILAEPDEVIVLVTLPQEEKVEEVKPVAEVEVVGEKKEEAAEGEVKDEKVDLEQKKENEKK</sequence>
<dbReference type="GO" id="GO:0008097">
    <property type="term" value="F:5S rRNA binding"/>
    <property type="evidence" value="ECO:0007669"/>
    <property type="project" value="InterPro"/>
</dbReference>
<dbReference type="GO" id="GO:0006412">
    <property type="term" value="P:translation"/>
    <property type="evidence" value="ECO:0007669"/>
    <property type="project" value="UniProtKB-UniRule"/>
</dbReference>
<organism evidence="9 10">
    <name type="scientific">Candidatus Buchananbacteria bacterium RBG_13_36_9</name>
    <dbReference type="NCBI Taxonomy" id="1797530"/>
    <lineage>
        <taxon>Bacteria</taxon>
        <taxon>Candidatus Buchananiibacteriota</taxon>
    </lineage>
</organism>
<dbReference type="SUPFAM" id="SSF50715">
    <property type="entry name" value="Ribosomal protein L25-like"/>
    <property type="match status" value="1"/>
</dbReference>
<dbReference type="HAMAP" id="MF_01334">
    <property type="entry name" value="Ribosomal_bL25_CTC"/>
    <property type="match status" value="1"/>
</dbReference>
<dbReference type="InterPro" id="IPR037121">
    <property type="entry name" value="Ribosomal_bL25_C"/>
</dbReference>
<evidence type="ECO:0000256" key="1">
    <source>
        <dbReference type="ARBA" id="ARBA00022730"/>
    </source>
</evidence>
<dbReference type="GO" id="GO:0003735">
    <property type="term" value="F:structural constituent of ribosome"/>
    <property type="evidence" value="ECO:0007669"/>
    <property type="project" value="InterPro"/>
</dbReference>
<dbReference type="GO" id="GO:0022625">
    <property type="term" value="C:cytosolic large ribosomal subunit"/>
    <property type="evidence" value="ECO:0007669"/>
    <property type="project" value="TreeGrafter"/>
</dbReference>
<evidence type="ECO:0000313" key="10">
    <source>
        <dbReference type="Proteomes" id="UP000176498"/>
    </source>
</evidence>
<reference evidence="9 10" key="1">
    <citation type="journal article" date="2016" name="Nat. Commun.">
        <title>Thousands of microbial genomes shed light on interconnected biogeochemical processes in an aquifer system.</title>
        <authorList>
            <person name="Anantharaman K."/>
            <person name="Brown C.T."/>
            <person name="Hug L.A."/>
            <person name="Sharon I."/>
            <person name="Castelle C.J."/>
            <person name="Probst A.J."/>
            <person name="Thomas B.C."/>
            <person name="Singh A."/>
            <person name="Wilkins M.J."/>
            <person name="Karaoz U."/>
            <person name="Brodie E.L."/>
            <person name="Williams K.H."/>
            <person name="Hubbard S.S."/>
            <person name="Banfield J.F."/>
        </authorList>
    </citation>
    <scope>NUCLEOTIDE SEQUENCE [LARGE SCALE GENOMIC DNA]</scope>
</reference>
<dbReference type="InterPro" id="IPR001021">
    <property type="entry name" value="Ribosomal_bL25_long"/>
</dbReference>
<dbReference type="InterPro" id="IPR020056">
    <property type="entry name" value="Rbsml_bL25/Gln-tRNA_synth_N"/>
</dbReference>
<dbReference type="Pfam" id="PF01386">
    <property type="entry name" value="Ribosomal_L25p"/>
    <property type="match status" value="1"/>
</dbReference>
<dbReference type="PANTHER" id="PTHR33284">
    <property type="entry name" value="RIBOSOMAL PROTEIN L25/GLN-TRNA SYNTHETASE, ANTI-CODON-BINDING DOMAIN-CONTAINING PROTEIN"/>
    <property type="match status" value="1"/>
</dbReference>
<name>A0A1G1XS70_9BACT</name>
<comment type="caution">
    <text evidence="9">The sequence shown here is derived from an EMBL/GenBank/DDBJ whole genome shotgun (WGS) entry which is preliminary data.</text>
</comment>
<evidence type="ECO:0000256" key="4">
    <source>
        <dbReference type="ARBA" id="ARBA00023274"/>
    </source>
</evidence>
<comment type="subunit">
    <text evidence="5">Part of the 50S ribosomal subunit; part of the 5S rRNA/L5/L18/L25 subcomplex. Contacts the 5S rRNA. Binds to the 5S rRNA independently of L5 and L18.</text>
</comment>
<feature type="region of interest" description="Disordered" evidence="6">
    <location>
        <begin position="206"/>
        <end position="231"/>
    </location>
</feature>
<evidence type="ECO:0000256" key="5">
    <source>
        <dbReference type="HAMAP-Rule" id="MF_01334"/>
    </source>
</evidence>
<dbReference type="EMBL" id="MHHZ01000007">
    <property type="protein sequence ID" value="OGY42157.1"/>
    <property type="molecule type" value="Genomic_DNA"/>
</dbReference>
<dbReference type="InterPro" id="IPR029751">
    <property type="entry name" value="Ribosomal_L25_dom"/>
</dbReference>
<evidence type="ECO:0000256" key="2">
    <source>
        <dbReference type="ARBA" id="ARBA00022884"/>
    </source>
</evidence>
<keyword evidence="4 5" id="KW-0687">Ribonucleoprotein</keyword>
<dbReference type="InterPro" id="IPR020057">
    <property type="entry name" value="Ribosomal_bL25_b-dom"/>
</dbReference>
<evidence type="ECO:0000259" key="7">
    <source>
        <dbReference type="Pfam" id="PF01386"/>
    </source>
</evidence>
<accession>A0A1G1XS70</accession>
<evidence type="ECO:0000256" key="3">
    <source>
        <dbReference type="ARBA" id="ARBA00022980"/>
    </source>
</evidence>
<keyword evidence="2 5" id="KW-0694">RNA-binding</keyword>
<dbReference type="AlphaFoldDB" id="A0A1G1XS70"/>
<evidence type="ECO:0000259" key="8">
    <source>
        <dbReference type="Pfam" id="PF14693"/>
    </source>
</evidence>
<dbReference type="PANTHER" id="PTHR33284:SF1">
    <property type="entry name" value="RIBOSOMAL PROTEIN L25_GLN-TRNA SYNTHETASE, ANTI-CODON-BINDING DOMAIN-CONTAINING PROTEIN"/>
    <property type="match status" value="1"/>
</dbReference>
<evidence type="ECO:0000256" key="6">
    <source>
        <dbReference type="SAM" id="MobiDB-lite"/>
    </source>
</evidence>